<dbReference type="SUPFAM" id="SSF56801">
    <property type="entry name" value="Acetyl-CoA synthetase-like"/>
    <property type="match status" value="1"/>
</dbReference>
<evidence type="ECO:0000256" key="4">
    <source>
        <dbReference type="SAM" id="MobiDB-lite"/>
    </source>
</evidence>
<dbReference type="Pfam" id="PF00501">
    <property type="entry name" value="AMP-binding"/>
    <property type="match status" value="1"/>
</dbReference>
<feature type="domain" description="AMP-dependent synthetase/ligase" evidence="5">
    <location>
        <begin position="98"/>
        <end position="498"/>
    </location>
</feature>
<accession>A0A8T0DWA1</accession>
<reference evidence="6 7" key="1">
    <citation type="submission" date="2019-07" db="EMBL/GenBank/DDBJ databases">
        <title>Annotation for the trematode Paragonimus westermani.</title>
        <authorList>
            <person name="Choi Y.-J."/>
        </authorList>
    </citation>
    <scope>NUCLEOTIDE SEQUENCE [LARGE SCALE GENOMIC DNA]</scope>
    <source>
        <strain evidence="6">180907_Pwestermani</strain>
    </source>
</reference>
<dbReference type="PANTHER" id="PTHR43272:SF107">
    <property type="entry name" value="LONG-CHAIN-FATTY-ACID--COA LIGASE 5"/>
    <property type="match status" value="1"/>
</dbReference>
<evidence type="ECO:0000259" key="5">
    <source>
        <dbReference type="Pfam" id="PF00501"/>
    </source>
</evidence>
<dbReference type="Proteomes" id="UP000699462">
    <property type="component" value="Unassembled WGS sequence"/>
</dbReference>
<dbReference type="OrthoDB" id="1700726at2759"/>
<gene>
    <name evidence="6" type="ORF">P879_00745</name>
</gene>
<dbReference type="EMBL" id="JTDF01000130">
    <property type="protein sequence ID" value="KAF8572215.1"/>
    <property type="molecule type" value="Genomic_DNA"/>
</dbReference>
<keyword evidence="2" id="KW-0443">Lipid metabolism</keyword>
<evidence type="ECO:0000313" key="7">
    <source>
        <dbReference type="Proteomes" id="UP000699462"/>
    </source>
</evidence>
<dbReference type="InterPro" id="IPR042099">
    <property type="entry name" value="ANL_N_sf"/>
</dbReference>
<dbReference type="AlphaFoldDB" id="A0A8T0DWA1"/>
<protein>
    <recommendedName>
        <fullName evidence="3">long-chain-fatty-acid--CoA ligase</fullName>
        <ecNumber evidence="3">6.2.1.3</ecNumber>
    </recommendedName>
</protein>
<dbReference type="EC" id="6.2.1.3" evidence="3"/>
<dbReference type="GO" id="GO:0005783">
    <property type="term" value="C:endoplasmic reticulum"/>
    <property type="evidence" value="ECO:0007669"/>
    <property type="project" value="TreeGrafter"/>
</dbReference>
<feature type="compositionally biased region" description="Polar residues" evidence="4">
    <location>
        <begin position="12"/>
        <end position="22"/>
    </location>
</feature>
<dbReference type="Gene3D" id="3.40.50.12780">
    <property type="entry name" value="N-terminal domain of ligase-like"/>
    <property type="match status" value="1"/>
</dbReference>
<evidence type="ECO:0000256" key="2">
    <source>
        <dbReference type="ARBA" id="ARBA00022832"/>
    </source>
</evidence>
<feature type="region of interest" description="Disordered" evidence="4">
    <location>
        <begin position="1"/>
        <end position="22"/>
    </location>
</feature>
<dbReference type="GO" id="GO:0004467">
    <property type="term" value="F:long-chain fatty acid-CoA ligase activity"/>
    <property type="evidence" value="ECO:0007669"/>
    <property type="project" value="UniProtKB-EC"/>
</dbReference>
<proteinExistence type="predicted"/>
<evidence type="ECO:0000313" key="6">
    <source>
        <dbReference type="EMBL" id="KAF8572215.1"/>
    </source>
</evidence>
<evidence type="ECO:0000256" key="3">
    <source>
        <dbReference type="ARBA" id="ARBA00026121"/>
    </source>
</evidence>
<keyword evidence="7" id="KW-1185">Reference proteome</keyword>
<name>A0A8T0DWA1_9TREM</name>
<dbReference type="InterPro" id="IPR000873">
    <property type="entry name" value="AMP-dep_synth/lig_dom"/>
</dbReference>
<dbReference type="GO" id="GO:0016020">
    <property type="term" value="C:membrane"/>
    <property type="evidence" value="ECO:0007669"/>
    <property type="project" value="TreeGrafter"/>
</dbReference>
<dbReference type="PANTHER" id="PTHR43272">
    <property type="entry name" value="LONG-CHAIN-FATTY-ACID--COA LIGASE"/>
    <property type="match status" value="1"/>
</dbReference>
<comment type="caution">
    <text evidence="6">The sequence shown here is derived from an EMBL/GenBank/DDBJ whole genome shotgun (WGS) entry which is preliminary data.</text>
</comment>
<keyword evidence="2" id="KW-0276">Fatty acid metabolism</keyword>
<sequence length="690" mass="77017">MQQCGLMKHPTRSVSVQNSSSRGIYRHKKHQAAKSDADIHLGQQSVVTNSEEGIHISVASIAFAEQYSQLKTLHDVFEHGCSISKFRSCVGTRNDTNKSYSWLTYTEVNDKLQAFGSGLCKIAVRKPDCDNIVASYGRNSAAWLIAQHACAAYSYVFLPLYEALDMGTLKLILKQTQPPVILCYSAKEAESVVRYQSVNTCLIIVRESEDADRLRREYADRVKMFYFEEFLKQGTSNLEPKTPPNPDDLAMVCYTSGNTGIPKGVKVTHQQLVDSLKAAIILLSSKVLNQETVHLSCLPLAFMLEQLITCVTLLNGGKVAFLTGDSGTISVDAKAVKPTIMLFVPIQLTRIYVDFYKNVPKTSCVRNLLENSIIHINNEQARGIFKYTTVPSHLFFRKFRANFGGNVETVICGGAPLDAQLVSFIRAALCCPVVQIYGTTETMGLVSDIIGPEIASHNAIASGIQVKLSDRPDLGLLITRDKIGEILVRGPRCTEGYYKDVESTRRLFEDEGWQHTGDLGQWASNGTLLVLDRCANAIKLNPDDYLWFDKVQGIYQCCPLVCNVYVDRSHSRLFNIAFVHPDFSVLRAELFNPNVRKRPSSTRSVLSDQTNEALCLDIHVRKFILKRLNTLGKKRGLKGFEMAGSIYLCPNPFTCENGLLTPLLQLARHRARIIFHDVIQTLSREGELII</sequence>
<keyword evidence="1" id="KW-0436">Ligase</keyword>
<organism evidence="6 7">
    <name type="scientific">Paragonimus westermani</name>
    <dbReference type="NCBI Taxonomy" id="34504"/>
    <lineage>
        <taxon>Eukaryota</taxon>
        <taxon>Metazoa</taxon>
        <taxon>Spiralia</taxon>
        <taxon>Lophotrochozoa</taxon>
        <taxon>Platyhelminthes</taxon>
        <taxon>Trematoda</taxon>
        <taxon>Digenea</taxon>
        <taxon>Plagiorchiida</taxon>
        <taxon>Troglotremata</taxon>
        <taxon>Troglotrematidae</taxon>
        <taxon>Paragonimus</taxon>
    </lineage>
</organism>
<evidence type="ECO:0000256" key="1">
    <source>
        <dbReference type="ARBA" id="ARBA00022598"/>
    </source>
</evidence>